<comment type="similarity">
    <text evidence="1">Belongs to the Cyclase 1 superfamily.</text>
</comment>
<dbReference type="PANTHER" id="PTHR34861">
    <property type="match status" value="1"/>
</dbReference>
<reference evidence="2 3" key="1">
    <citation type="submission" date="2016-07" db="EMBL/GenBank/DDBJ databases">
        <title>Pervasive Adenine N6-methylation of Active Genes in Fungi.</title>
        <authorList>
            <consortium name="DOE Joint Genome Institute"/>
            <person name="Mondo S.J."/>
            <person name="Dannebaum R.O."/>
            <person name="Kuo R.C."/>
            <person name="Labutti K."/>
            <person name="Haridas S."/>
            <person name="Kuo A."/>
            <person name="Salamov A."/>
            <person name="Ahrendt S.R."/>
            <person name="Lipzen A."/>
            <person name="Sullivan W."/>
            <person name="Andreopoulos W.B."/>
            <person name="Clum A."/>
            <person name="Lindquist E."/>
            <person name="Daum C."/>
            <person name="Ramamoorthy G.K."/>
            <person name="Gryganskyi A."/>
            <person name="Culley D."/>
            <person name="Magnuson J.K."/>
            <person name="James T.Y."/>
            <person name="O'Malley M.A."/>
            <person name="Stajich J.E."/>
            <person name="Spatafora J.W."/>
            <person name="Visel A."/>
            <person name="Grigoriev I.V."/>
        </authorList>
    </citation>
    <scope>NUCLEOTIDE SEQUENCE [LARGE SCALE GENOMIC DNA]</scope>
    <source>
        <strain evidence="2 3">NRRL 1336</strain>
    </source>
</reference>
<dbReference type="InterPro" id="IPR037175">
    <property type="entry name" value="KFase_sf"/>
</dbReference>
<dbReference type="GO" id="GO:0004061">
    <property type="term" value="F:arylformamidase activity"/>
    <property type="evidence" value="ECO:0007669"/>
    <property type="project" value="InterPro"/>
</dbReference>
<keyword evidence="3" id="KW-1185">Reference proteome</keyword>
<gene>
    <name evidence="2" type="ORF">BCR42DRAFT_332842</name>
</gene>
<protein>
    <recommendedName>
        <fullName evidence="4">Cyclase-domain-containing protein</fullName>
    </recommendedName>
</protein>
<dbReference type="InterPro" id="IPR007325">
    <property type="entry name" value="KFase/CYL"/>
</dbReference>
<proteinExistence type="inferred from homology"/>
<evidence type="ECO:0000256" key="1">
    <source>
        <dbReference type="ARBA" id="ARBA00007865"/>
    </source>
</evidence>
<sequence>MTPPTSLPTYDQLPIDPKYPDKTAWGVWGEDDNLGTLNNITPEITVNAIQSVKKGRAFPLNWDLEKPYPTLLGREVITHNYKSFFDGLIKDDFYDGFNPQASSQWDGLCHFAHLASGKFYNGVDPSDTNENGNGRLGIHHMARHGIATRAVLLDYGRWAQKHRPDFDPFEYNEVTVEELDLVAKAQNVTFQKGDVLLVRFGWISKYDQLGDKVKDHITDPEHPRSCGIKACPETFAWIWNHHFAAVAGDNPGFEALPAPDWTASCRK</sequence>
<evidence type="ECO:0000313" key="3">
    <source>
        <dbReference type="Proteomes" id="UP000193560"/>
    </source>
</evidence>
<evidence type="ECO:0000313" key="2">
    <source>
        <dbReference type="EMBL" id="ORZ11174.1"/>
    </source>
</evidence>
<dbReference type="OrthoDB" id="5396at2759"/>
<comment type="caution">
    <text evidence="2">The sequence shown here is derived from an EMBL/GenBank/DDBJ whole genome shotgun (WGS) entry which is preliminary data.</text>
</comment>
<dbReference type="STRING" id="90262.A0A1X2I7Z6"/>
<dbReference type="GO" id="GO:0019441">
    <property type="term" value="P:L-tryptophan catabolic process to kynurenine"/>
    <property type="evidence" value="ECO:0007669"/>
    <property type="project" value="InterPro"/>
</dbReference>
<organism evidence="2 3">
    <name type="scientific">Absidia repens</name>
    <dbReference type="NCBI Taxonomy" id="90262"/>
    <lineage>
        <taxon>Eukaryota</taxon>
        <taxon>Fungi</taxon>
        <taxon>Fungi incertae sedis</taxon>
        <taxon>Mucoromycota</taxon>
        <taxon>Mucoromycotina</taxon>
        <taxon>Mucoromycetes</taxon>
        <taxon>Mucorales</taxon>
        <taxon>Cunninghamellaceae</taxon>
        <taxon>Absidia</taxon>
    </lineage>
</organism>
<accession>A0A1X2I7Z6</accession>
<dbReference type="EMBL" id="MCGE01000022">
    <property type="protein sequence ID" value="ORZ11174.1"/>
    <property type="molecule type" value="Genomic_DNA"/>
</dbReference>
<dbReference type="PANTHER" id="PTHR34861:SF10">
    <property type="entry name" value="CYCLASE"/>
    <property type="match status" value="1"/>
</dbReference>
<evidence type="ECO:0008006" key="4">
    <source>
        <dbReference type="Google" id="ProtNLM"/>
    </source>
</evidence>
<dbReference type="Gene3D" id="3.50.30.50">
    <property type="entry name" value="Putative cyclase"/>
    <property type="match status" value="1"/>
</dbReference>
<dbReference type="Pfam" id="PF04199">
    <property type="entry name" value="Cyclase"/>
    <property type="match status" value="1"/>
</dbReference>
<name>A0A1X2I7Z6_9FUNG</name>
<dbReference type="AlphaFoldDB" id="A0A1X2I7Z6"/>
<dbReference type="Proteomes" id="UP000193560">
    <property type="component" value="Unassembled WGS sequence"/>
</dbReference>